<comment type="caution">
    <text evidence="1">The sequence shown here is derived from an EMBL/GenBank/DDBJ whole genome shotgun (WGS) entry which is preliminary data.</text>
</comment>
<dbReference type="Proteomes" id="UP000768646">
    <property type="component" value="Unassembled WGS sequence"/>
</dbReference>
<gene>
    <name evidence="1" type="ORF">PORY_001311</name>
</gene>
<keyword evidence="2" id="KW-1185">Reference proteome</keyword>
<reference evidence="1 2" key="1">
    <citation type="journal article" date="2021" name="Commun. Biol.">
        <title>Genomic insights into the host specific adaptation of the Pneumocystis genus.</title>
        <authorList>
            <person name="Cisse O.H."/>
            <person name="Ma L."/>
            <person name="Dekker J.P."/>
            <person name="Khil P.P."/>
            <person name="Youn J.-H."/>
            <person name="Brenchley J.M."/>
            <person name="Blair R."/>
            <person name="Pahar B."/>
            <person name="Chabe M."/>
            <person name="Van Rompay K.K.A."/>
            <person name="Keesler R."/>
            <person name="Sukura A."/>
            <person name="Hirsch V."/>
            <person name="Kutty G."/>
            <person name="Liu Y."/>
            <person name="Peng L."/>
            <person name="Chen J."/>
            <person name="Song J."/>
            <person name="Weissenbacher-Lang C."/>
            <person name="Xu J."/>
            <person name="Upham N.S."/>
            <person name="Stajich J.E."/>
            <person name="Cuomo C.A."/>
            <person name="Cushion M.T."/>
            <person name="Kovacs J.A."/>
        </authorList>
    </citation>
    <scope>NUCLEOTIDE SEQUENCE [LARGE SCALE GENOMIC DNA]</scope>
    <source>
        <strain evidence="1 2">RABM</strain>
    </source>
</reference>
<protein>
    <submittedName>
        <fullName evidence="1">Uncharacterized protein</fullName>
    </submittedName>
</protein>
<organism evidence="1 2">
    <name type="scientific">Pneumocystis oryctolagi</name>
    <dbReference type="NCBI Taxonomy" id="42067"/>
    <lineage>
        <taxon>Eukaryota</taxon>
        <taxon>Fungi</taxon>
        <taxon>Dikarya</taxon>
        <taxon>Ascomycota</taxon>
        <taxon>Taphrinomycotina</taxon>
        <taxon>Pneumocystomycetes</taxon>
        <taxon>Pneumocystaceae</taxon>
        <taxon>Pneumocystis</taxon>
    </lineage>
</organism>
<sequence>MFSNNLIFQLQRLTVQQLRTVAMKCGILNNGNKSELINRIFKEISKTKLIDKHYTAHRILSIDMGIRNLALCSIILPPVVIQDFNLIYYENFIINEWCKLSINLENIENDEITKKTHKLTSYSFLAYQLAKSFLEKFQPQTILIERQRYRTRNMNTVLEWTIKINMFEHMLHAIFRCFKEEKIWNDPEADILSIDPTKITSFWLEKNNTIKKNTFINHNLFKNIFTNSRNNDSINLSETPLKSKKEKIKIVDLLLKANSIFDFKNTQITADDFISRKKEKNKLKVDDLADSFLQAVSWIIWEQNKWKLKQKLQHNKPLDDFINDYT</sequence>
<evidence type="ECO:0000313" key="2">
    <source>
        <dbReference type="Proteomes" id="UP000768646"/>
    </source>
</evidence>
<name>A0ACB7CC66_9ASCO</name>
<proteinExistence type="predicted"/>
<accession>A0ACB7CC66</accession>
<evidence type="ECO:0000313" key="1">
    <source>
        <dbReference type="EMBL" id="KAG4305141.1"/>
    </source>
</evidence>
<dbReference type="EMBL" id="JABTEG010000004">
    <property type="protein sequence ID" value="KAG4305141.1"/>
    <property type="molecule type" value="Genomic_DNA"/>
</dbReference>